<dbReference type="Gramene" id="KFK32330">
    <property type="protein sequence ID" value="KFK32330"/>
    <property type="gene ID" value="AALP_AA6G228000"/>
</dbReference>
<evidence type="ECO:0000313" key="1">
    <source>
        <dbReference type="EMBL" id="KFK32330.1"/>
    </source>
</evidence>
<dbReference type="AlphaFoldDB" id="A0A087GR28"/>
<name>A0A087GR28_ARAAL</name>
<organism evidence="1 2">
    <name type="scientific">Arabis alpina</name>
    <name type="common">Alpine rock-cress</name>
    <dbReference type="NCBI Taxonomy" id="50452"/>
    <lineage>
        <taxon>Eukaryota</taxon>
        <taxon>Viridiplantae</taxon>
        <taxon>Streptophyta</taxon>
        <taxon>Embryophyta</taxon>
        <taxon>Tracheophyta</taxon>
        <taxon>Spermatophyta</taxon>
        <taxon>Magnoliopsida</taxon>
        <taxon>eudicotyledons</taxon>
        <taxon>Gunneridae</taxon>
        <taxon>Pentapetalae</taxon>
        <taxon>rosids</taxon>
        <taxon>malvids</taxon>
        <taxon>Brassicales</taxon>
        <taxon>Brassicaceae</taxon>
        <taxon>Arabideae</taxon>
        <taxon>Arabis</taxon>
    </lineage>
</organism>
<dbReference type="EMBL" id="CM002874">
    <property type="protein sequence ID" value="KFK32330.1"/>
    <property type="molecule type" value="Genomic_DNA"/>
</dbReference>
<accession>A0A087GR28</accession>
<keyword evidence="2" id="KW-1185">Reference proteome</keyword>
<protein>
    <submittedName>
        <fullName evidence="1">Uncharacterized protein</fullName>
    </submittedName>
</protein>
<reference evidence="2" key="1">
    <citation type="journal article" date="2015" name="Nat. Plants">
        <title>Genome expansion of Arabis alpina linked with retrotransposition and reduced symmetric DNA methylation.</title>
        <authorList>
            <person name="Willing E.M."/>
            <person name="Rawat V."/>
            <person name="Mandakova T."/>
            <person name="Maumus F."/>
            <person name="James G.V."/>
            <person name="Nordstroem K.J."/>
            <person name="Becker C."/>
            <person name="Warthmann N."/>
            <person name="Chica C."/>
            <person name="Szarzynska B."/>
            <person name="Zytnicki M."/>
            <person name="Albani M.C."/>
            <person name="Kiefer C."/>
            <person name="Bergonzi S."/>
            <person name="Castaings L."/>
            <person name="Mateos J.L."/>
            <person name="Berns M.C."/>
            <person name="Bujdoso N."/>
            <person name="Piofczyk T."/>
            <person name="de Lorenzo L."/>
            <person name="Barrero-Sicilia C."/>
            <person name="Mateos I."/>
            <person name="Piednoel M."/>
            <person name="Hagmann J."/>
            <person name="Chen-Min-Tao R."/>
            <person name="Iglesias-Fernandez R."/>
            <person name="Schuster S.C."/>
            <person name="Alonso-Blanco C."/>
            <person name="Roudier F."/>
            <person name="Carbonero P."/>
            <person name="Paz-Ares J."/>
            <person name="Davis S.J."/>
            <person name="Pecinka A."/>
            <person name="Quesneville H."/>
            <person name="Colot V."/>
            <person name="Lysak M.A."/>
            <person name="Weigel D."/>
            <person name="Coupland G."/>
            <person name="Schneeberger K."/>
        </authorList>
    </citation>
    <scope>NUCLEOTIDE SEQUENCE [LARGE SCALE GENOMIC DNA]</scope>
    <source>
        <strain evidence="2">cv. Pajares</strain>
    </source>
</reference>
<dbReference type="Proteomes" id="UP000029120">
    <property type="component" value="Chromosome 6"/>
</dbReference>
<proteinExistence type="predicted"/>
<evidence type="ECO:0000313" key="2">
    <source>
        <dbReference type="Proteomes" id="UP000029120"/>
    </source>
</evidence>
<sequence length="36" mass="3983">MVSLRGWLCLFLCSCLRTVMRGGFVAAACFLVLECL</sequence>
<gene>
    <name evidence="1" type="ordered locus">AALP_Aa6g228000</name>
</gene>